<dbReference type="PANTHER" id="PTHR42877:SF1">
    <property type="entry name" value="FAD-BINDING MONOOXYGENASE STCW"/>
    <property type="match status" value="1"/>
</dbReference>
<dbReference type="InterPro" id="IPR051209">
    <property type="entry name" value="FAD-bind_Monooxygenase_sf"/>
</dbReference>
<dbReference type="PANTHER" id="PTHR42877">
    <property type="entry name" value="L-ORNITHINE N(5)-MONOOXYGENASE-RELATED"/>
    <property type="match status" value="1"/>
</dbReference>
<dbReference type="SUPFAM" id="SSF51905">
    <property type="entry name" value="FAD/NAD(P)-binding domain"/>
    <property type="match status" value="1"/>
</dbReference>
<dbReference type="Gene3D" id="3.50.50.60">
    <property type="entry name" value="FAD/NAD(P)-binding domain"/>
    <property type="match status" value="2"/>
</dbReference>
<proteinExistence type="inferred from homology"/>
<accession>A0ABR0K261</accession>
<name>A0ABR0K261_9EURO</name>
<evidence type="ECO:0000256" key="1">
    <source>
        <dbReference type="ARBA" id="ARBA00001974"/>
    </source>
</evidence>
<evidence type="ECO:0000313" key="7">
    <source>
        <dbReference type="Proteomes" id="UP001345013"/>
    </source>
</evidence>
<dbReference type="InterPro" id="IPR036188">
    <property type="entry name" value="FAD/NAD-bd_sf"/>
</dbReference>
<protein>
    <recommendedName>
        <fullName evidence="8">Sterigmatocystin biosynthesis monooxygenase stcW</fullName>
    </recommendedName>
</protein>
<gene>
    <name evidence="6" type="ORF">LTR24_007708</name>
</gene>
<evidence type="ECO:0008006" key="8">
    <source>
        <dbReference type="Google" id="ProtNLM"/>
    </source>
</evidence>
<comment type="caution">
    <text evidence="6">The sequence shown here is derived from an EMBL/GenBank/DDBJ whole genome shotgun (WGS) entry which is preliminary data.</text>
</comment>
<comment type="cofactor">
    <cofactor evidence="1">
        <name>FAD</name>
        <dbReference type="ChEBI" id="CHEBI:57692"/>
    </cofactor>
</comment>
<keyword evidence="5" id="KW-0560">Oxidoreductase</keyword>
<comment type="similarity">
    <text evidence="2">Belongs to the FAD-binding monooxygenase family.</text>
</comment>
<dbReference type="Proteomes" id="UP001345013">
    <property type="component" value="Unassembled WGS sequence"/>
</dbReference>
<keyword evidence="7" id="KW-1185">Reference proteome</keyword>
<evidence type="ECO:0000256" key="2">
    <source>
        <dbReference type="ARBA" id="ARBA00010139"/>
    </source>
</evidence>
<reference evidence="6 7" key="1">
    <citation type="submission" date="2023-08" db="EMBL/GenBank/DDBJ databases">
        <title>Black Yeasts Isolated from many extreme environments.</title>
        <authorList>
            <person name="Coleine C."/>
            <person name="Stajich J.E."/>
            <person name="Selbmann L."/>
        </authorList>
    </citation>
    <scope>NUCLEOTIDE SEQUENCE [LARGE SCALE GENOMIC DNA]</scope>
    <source>
        <strain evidence="6 7">CCFEE 5885</strain>
    </source>
</reference>
<evidence type="ECO:0000256" key="5">
    <source>
        <dbReference type="ARBA" id="ARBA00023002"/>
    </source>
</evidence>
<evidence type="ECO:0000256" key="3">
    <source>
        <dbReference type="ARBA" id="ARBA00022630"/>
    </source>
</evidence>
<organism evidence="6 7">
    <name type="scientific">Lithohypha guttulata</name>
    <dbReference type="NCBI Taxonomy" id="1690604"/>
    <lineage>
        <taxon>Eukaryota</taxon>
        <taxon>Fungi</taxon>
        <taxon>Dikarya</taxon>
        <taxon>Ascomycota</taxon>
        <taxon>Pezizomycotina</taxon>
        <taxon>Eurotiomycetes</taxon>
        <taxon>Chaetothyriomycetidae</taxon>
        <taxon>Chaetothyriales</taxon>
        <taxon>Trichomeriaceae</taxon>
        <taxon>Lithohypha</taxon>
    </lineage>
</organism>
<dbReference type="InterPro" id="IPR020946">
    <property type="entry name" value="Flavin_mOase-like"/>
</dbReference>
<evidence type="ECO:0000256" key="4">
    <source>
        <dbReference type="ARBA" id="ARBA00022827"/>
    </source>
</evidence>
<keyword evidence="4" id="KW-0274">FAD</keyword>
<dbReference type="Pfam" id="PF00743">
    <property type="entry name" value="FMO-like"/>
    <property type="match status" value="1"/>
</dbReference>
<sequence length="622" mass="70896">MAPDINALANFQTDGYANNGVPRDPKYEIPDIIMHAPTVRKVRVLSIGAGVSGIMNAYYIQKELENVEHVVYEKNADIGGTWLENRYPGCACDIPSHAYTLPFALNPDWPRFFSYSPDIWKYLNKVCEVFDLRKYMHFNHEIVGCYWQQETGEWLVKIKETKADGTTRLFDDRCHVLLHGTGILNNFKWPAIEGIEKFKGRILHTARWDPNYQAEQWKGDRVAVIGSGASSIQTVPTMQPHVKHMDVFVRTGVWFVQIANNFGANHEYTDEEKKEFHDDPTKLVEHAKSIEDQVNGLWGGFYKNSTGQEEGQKALKERMAEHIKDERLLKGFTPGFGFGCRRITPGDPYMEAIQKDNVDVNFTAVERITEKGVVGADGVERECDTIVCATGFDVSYRPRFPIVGQNGTELADKWKVCPESYLGLAIPEFPNLVAFITAGTWPVENGSVMGPLAYVSQYALQYIKKIQTEYICSIAPKQSITDSFNAHVQEWVRHTVWTDDCRSWYKNNETGRVNAIWPGSSLHYIEAIKTPRYEDFEITHLGPAKQNPWAFMGMGFVRDLIEQSDVSPYLSVDNIDPKWMRANDINTDKILESKVERIKREWEGKTAEEGNTKEHLKEADIA</sequence>
<dbReference type="EMBL" id="JAVRRG010000120">
    <property type="protein sequence ID" value="KAK5083355.1"/>
    <property type="molecule type" value="Genomic_DNA"/>
</dbReference>
<keyword evidence="3" id="KW-0285">Flavoprotein</keyword>
<evidence type="ECO:0000313" key="6">
    <source>
        <dbReference type="EMBL" id="KAK5083355.1"/>
    </source>
</evidence>